<dbReference type="EC" id="2.3.1.51" evidence="7"/>
<dbReference type="PANTHER" id="PTHR10434">
    <property type="entry name" value="1-ACYL-SN-GLYCEROL-3-PHOSPHATE ACYLTRANSFERASE"/>
    <property type="match status" value="1"/>
</dbReference>
<dbReference type="InterPro" id="IPR004552">
    <property type="entry name" value="AGP_acyltrans"/>
</dbReference>
<keyword evidence="7" id="KW-1208">Phospholipid metabolism</keyword>
<reference evidence="9 10" key="1">
    <citation type="submission" date="2016-08" db="EMBL/GenBank/DDBJ databases">
        <authorList>
            <person name="Loux V."/>
            <person name="Rue O."/>
        </authorList>
    </citation>
    <scope>NUCLEOTIDE SEQUENCE [LARGE SCALE GENOMIC DNA]</scope>
    <source>
        <strain evidence="9 10">AFSSA_08CEB44bac</strain>
    </source>
</reference>
<comment type="caution">
    <text evidence="9">The sequence shown here is derived from an EMBL/GenBank/DDBJ whole genome shotgun (WGS) entry which is preliminary data.</text>
</comment>
<keyword evidence="4 7" id="KW-0808">Transferase</keyword>
<dbReference type="EMBL" id="FMIK01000024">
    <property type="protein sequence ID" value="SCL91279.1"/>
    <property type="molecule type" value="Genomic_DNA"/>
</dbReference>
<keyword evidence="3 7" id="KW-0444">Lipid biosynthesis</keyword>
<dbReference type="GO" id="GO:0003841">
    <property type="term" value="F:1-acylglycerol-3-phosphate O-acyltransferase activity"/>
    <property type="evidence" value="ECO:0007669"/>
    <property type="project" value="UniProtKB-UniRule"/>
</dbReference>
<protein>
    <recommendedName>
        <fullName evidence="7">1-acyl-sn-glycerol-3-phosphate acyltransferase</fullName>
        <ecNumber evidence="7">2.3.1.51</ecNumber>
    </recommendedName>
</protein>
<evidence type="ECO:0000256" key="4">
    <source>
        <dbReference type="ARBA" id="ARBA00022679"/>
    </source>
</evidence>
<keyword evidence="5 7" id="KW-0443">Lipid metabolism</keyword>
<comment type="pathway">
    <text evidence="1">Lipid metabolism.</text>
</comment>
<comment type="similarity">
    <text evidence="2 7">Belongs to the 1-acyl-sn-glycerol-3-phosphate acyltransferase family.</text>
</comment>
<dbReference type="Pfam" id="PF01553">
    <property type="entry name" value="Acyltransferase"/>
    <property type="match status" value="1"/>
</dbReference>
<organism evidence="9 10">
    <name type="scientific">Bacillus cytotoxicus</name>
    <dbReference type="NCBI Taxonomy" id="580165"/>
    <lineage>
        <taxon>Bacteria</taxon>
        <taxon>Bacillati</taxon>
        <taxon>Bacillota</taxon>
        <taxon>Bacilli</taxon>
        <taxon>Bacillales</taxon>
        <taxon>Bacillaceae</taxon>
        <taxon>Bacillus</taxon>
        <taxon>Bacillus cereus group</taxon>
    </lineage>
</organism>
<evidence type="ECO:0000256" key="6">
    <source>
        <dbReference type="ARBA" id="ARBA00023315"/>
    </source>
</evidence>
<name>A0AAX2CG40_9BACI</name>
<dbReference type="PANTHER" id="PTHR10434:SF64">
    <property type="entry name" value="1-ACYL-SN-GLYCEROL-3-PHOSPHATE ACYLTRANSFERASE-RELATED"/>
    <property type="match status" value="1"/>
</dbReference>
<dbReference type="Proteomes" id="UP000242164">
    <property type="component" value="Unassembled WGS sequence"/>
</dbReference>
<evidence type="ECO:0000256" key="2">
    <source>
        <dbReference type="ARBA" id="ARBA00008655"/>
    </source>
</evidence>
<dbReference type="RefSeq" id="WP_087098583.1">
    <property type="nucleotide sequence ID" value="NZ_CP066179.1"/>
</dbReference>
<dbReference type="NCBIfam" id="TIGR00530">
    <property type="entry name" value="AGP_acyltrn"/>
    <property type="match status" value="1"/>
</dbReference>
<evidence type="ECO:0000259" key="8">
    <source>
        <dbReference type="SMART" id="SM00563"/>
    </source>
</evidence>
<dbReference type="GO" id="GO:0006654">
    <property type="term" value="P:phosphatidic acid biosynthetic process"/>
    <property type="evidence" value="ECO:0007669"/>
    <property type="project" value="TreeGrafter"/>
</dbReference>
<proteinExistence type="inferred from homology"/>
<comment type="domain">
    <text evidence="7">The HXXXXD motif is essential for acyltransferase activity and may constitute the binding site for the phosphate moiety of the glycerol-3-phosphate.</text>
</comment>
<dbReference type="InterPro" id="IPR002123">
    <property type="entry name" value="Plipid/glycerol_acylTrfase"/>
</dbReference>
<gene>
    <name evidence="9" type="ORF">BCB44BAC_01849</name>
</gene>
<dbReference type="AlphaFoldDB" id="A0AAX2CG40"/>
<feature type="domain" description="Phospholipid/glycerol acyltransferase" evidence="8">
    <location>
        <begin position="76"/>
        <end position="190"/>
    </location>
</feature>
<dbReference type="GO" id="GO:0016020">
    <property type="term" value="C:membrane"/>
    <property type="evidence" value="ECO:0007669"/>
    <property type="project" value="InterPro"/>
</dbReference>
<comment type="catalytic activity">
    <reaction evidence="7">
        <text>a 1-acyl-sn-glycero-3-phosphate + an acyl-CoA = a 1,2-diacyl-sn-glycero-3-phosphate + CoA</text>
        <dbReference type="Rhea" id="RHEA:19709"/>
        <dbReference type="ChEBI" id="CHEBI:57287"/>
        <dbReference type="ChEBI" id="CHEBI:57970"/>
        <dbReference type="ChEBI" id="CHEBI:58342"/>
        <dbReference type="ChEBI" id="CHEBI:58608"/>
        <dbReference type="EC" id="2.3.1.51"/>
    </reaction>
</comment>
<evidence type="ECO:0000256" key="3">
    <source>
        <dbReference type="ARBA" id="ARBA00022516"/>
    </source>
</evidence>
<accession>A0AAX2CG40</accession>
<dbReference type="SUPFAM" id="SSF69593">
    <property type="entry name" value="Glycerol-3-phosphate (1)-acyltransferase"/>
    <property type="match status" value="1"/>
</dbReference>
<dbReference type="SMART" id="SM00563">
    <property type="entry name" value="PlsC"/>
    <property type="match status" value="1"/>
</dbReference>
<evidence type="ECO:0000256" key="1">
    <source>
        <dbReference type="ARBA" id="ARBA00005189"/>
    </source>
</evidence>
<evidence type="ECO:0000313" key="10">
    <source>
        <dbReference type="Proteomes" id="UP000242164"/>
    </source>
</evidence>
<evidence type="ECO:0000256" key="5">
    <source>
        <dbReference type="ARBA" id="ARBA00023098"/>
    </source>
</evidence>
<keyword evidence="6 7" id="KW-0012">Acyltransferase</keyword>
<evidence type="ECO:0000313" key="9">
    <source>
        <dbReference type="EMBL" id="SCL91279.1"/>
    </source>
</evidence>
<dbReference type="CDD" id="cd07989">
    <property type="entry name" value="LPLAT_AGPAT-like"/>
    <property type="match status" value="1"/>
</dbReference>
<evidence type="ECO:0000256" key="7">
    <source>
        <dbReference type="RuleBase" id="RU361267"/>
    </source>
</evidence>
<sequence length="241" mass="26920">MIQTFFKALYLIVIVIGITPRLWRIQKKVNTLSPQEKDRLVYKTTNWFGKKMVGAAGAGSTVEVKGLENVPKDQPVLVVSNHQSNMDIPVLLGYLNKPIGFVSKAEIKKIPIVPAWMELMNCVFMDRSNRRQSLQAIKEGIERLKKGHSLVIFPEGTRSKGGEIGEFKAGSFHLAIKSGVAILPVTIEGTYKMFEANGNRLKPAHVTLTISKPITPEQYGSMDVKELTQYTKDMIVAQLHK</sequence>
<keyword evidence="7" id="KW-0594">Phospholipid biosynthesis</keyword>